<evidence type="ECO:0000256" key="9">
    <source>
        <dbReference type="ARBA" id="ARBA00032005"/>
    </source>
</evidence>
<dbReference type="GO" id="GO:0008270">
    <property type="term" value="F:zinc ion binding"/>
    <property type="evidence" value="ECO:0007669"/>
    <property type="project" value="UniProtKB-UniRule"/>
</dbReference>
<dbReference type="Gene3D" id="3.40.140.10">
    <property type="entry name" value="Cytidine Deaminase, domain 2"/>
    <property type="match status" value="1"/>
</dbReference>
<evidence type="ECO:0000313" key="17">
    <source>
        <dbReference type="Proteomes" id="UP000265431"/>
    </source>
</evidence>
<keyword evidence="8 13" id="KW-0862">Zinc</keyword>
<evidence type="ECO:0000256" key="10">
    <source>
        <dbReference type="ARBA" id="ARBA00049252"/>
    </source>
</evidence>
<dbReference type="GO" id="GO:0055086">
    <property type="term" value="P:nucleobase-containing small molecule metabolic process"/>
    <property type="evidence" value="ECO:0007669"/>
    <property type="project" value="UniProtKB-ARBA"/>
</dbReference>
<protein>
    <recommendedName>
        <fullName evidence="5 14">Cytidine deaminase</fullName>
        <ecNumber evidence="4 14">3.5.4.5</ecNumber>
    </recommendedName>
    <alternativeName>
        <fullName evidence="9 14">Cytidine aminohydrolase</fullName>
    </alternativeName>
</protein>
<evidence type="ECO:0000313" key="16">
    <source>
        <dbReference type="EMBL" id="RIJ26375.1"/>
    </source>
</evidence>
<comment type="catalytic activity">
    <reaction evidence="10 14">
        <text>2'-deoxycytidine + H2O + H(+) = 2'-deoxyuridine + NH4(+)</text>
        <dbReference type="Rhea" id="RHEA:13433"/>
        <dbReference type="ChEBI" id="CHEBI:15377"/>
        <dbReference type="ChEBI" id="CHEBI:15378"/>
        <dbReference type="ChEBI" id="CHEBI:15698"/>
        <dbReference type="ChEBI" id="CHEBI:16450"/>
        <dbReference type="ChEBI" id="CHEBI:28938"/>
        <dbReference type="EC" id="3.5.4.5"/>
    </reaction>
</comment>
<dbReference type="Pfam" id="PF00383">
    <property type="entry name" value="dCMP_cyt_deam_1"/>
    <property type="match status" value="1"/>
</dbReference>
<sequence>MTESLQPRSAPFSQLQYCNADRPRRRSSSGLFARLGKDQLPVTDDLYHMARAVRENAHAPYSKFKVGAAIRSRNGIHVGCNVENAALPDGICAEGGAITSMVAAGDKEILEVLVYAESDSLVAPCGGCRQKLSEFAGPDVKVTMAGPDGITATMKMDELLPAAFLFKPA</sequence>
<evidence type="ECO:0000256" key="3">
    <source>
        <dbReference type="ARBA" id="ARBA00006576"/>
    </source>
</evidence>
<dbReference type="CDD" id="cd01283">
    <property type="entry name" value="cytidine_deaminase"/>
    <property type="match status" value="1"/>
</dbReference>
<evidence type="ECO:0000256" key="12">
    <source>
        <dbReference type="PIRSR" id="PIRSR606262-1"/>
    </source>
</evidence>
<feature type="domain" description="CMP/dCMP-type deaminase" evidence="15">
    <location>
        <begin position="41"/>
        <end position="167"/>
    </location>
</feature>
<dbReference type="GO" id="GO:0004126">
    <property type="term" value="F:cytidine deaminase activity"/>
    <property type="evidence" value="ECO:0007669"/>
    <property type="project" value="UniProtKB-UniRule"/>
</dbReference>
<dbReference type="GO" id="GO:0072527">
    <property type="term" value="P:pyrimidine-containing compound metabolic process"/>
    <property type="evidence" value="ECO:0007669"/>
    <property type="project" value="UniProtKB-ARBA"/>
</dbReference>
<feature type="binding site" evidence="13">
    <location>
        <position position="92"/>
    </location>
    <ligand>
        <name>Zn(2+)</name>
        <dbReference type="ChEBI" id="CHEBI:29105"/>
        <note>catalytic</note>
    </ligand>
</feature>
<keyword evidence="7 14" id="KW-0378">Hydrolase</keyword>
<evidence type="ECO:0000256" key="2">
    <source>
        <dbReference type="ARBA" id="ARBA00003949"/>
    </source>
</evidence>
<comment type="similarity">
    <text evidence="3 14">Belongs to the cytidine and deoxycytidylate deaminase family.</text>
</comment>
<dbReference type="InterPro" id="IPR016192">
    <property type="entry name" value="APOBEC/CMP_deaminase_Zn-bd"/>
</dbReference>
<evidence type="ECO:0000256" key="8">
    <source>
        <dbReference type="ARBA" id="ARBA00022833"/>
    </source>
</evidence>
<feature type="active site" description="Proton donor" evidence="12">
    <location>
        <position position="94"/>
    </location>
</feature>
<dbReference type="InterPro" id="IPR016193">
    <property type="entry name" value="Cytidine_deaminase-like"/>
</dbReference>
<evidence type="ECO:0000256" key="7">
    <source>
        <dbReference type="ARBA" id="ARBA00022801"/>
    </source>
</evidence>
<comment type="catalytic activity">
    <reaction evidence="11 14">
        <text>cytidine + H2O + H(+) = uridine + NH4(+)</text>
        <dbReference type="Rhea" id="RHEA:16069"/>
        <dbReference type="ChEBI" id="CHEBI:15377"/>
        <dbReference type="ChEBI" id="CHEBI:15378"/>
        <dbReference type="ChEBI" id="CHEBI:16704"/>
        <dbReference type="ChEBI" id="CHEBI:17562"/>
        <dbReference type="ChEBI" id="CHEBI:28938"/>
        <dbReference type="EC" id="3.5.4.5"/>
    </reaction>
</comment>
<dbReference type="AlphaFoldDB" id="A0A399R8L5"/>
<evidence type="ECO:0000256" key="4">
    <source>
        <dbReference type="ARBA" id="ARBA00012783"/>
    </source>
</evidence>
<evidence type="ECO:0000256" key="1">
    <source>
        <dbReference type="ARBA" id="ARBA00001947"/>
    </source>
</evidence>
<keyword evidence="17" id="KW-1185">Reference proteome</keyword>
<feature type="binding site" evidence="13">
    <location>
        <position position="128"/>
    </location>
    <ligand>
        <name>Zn(2+)</name>
        <dbReference type="ChEBI" id="CHEBI:29105"/>
        <note>catalytic</note>
    </ligand>
</feature>
<dbReference type="NCBIfam" id="NF004064">
    <property type="entry name" value="PRK05578.1"/>
    <property type="match status" value="1"/>
</dbReference>
<dbReference type="GO" id="GO:0005829">
    <property type="term" value="C:cytosol"/>
    <property type="evidence" value="ECO:0007669"/>
    <property type="project" value="TreeGrafter"/>
</dbReference>
<feature type="binding site" evidence="13">
    <location>
        <position position="125"/>
    </location>
    <ligand>
        <name>Zn(2+)</name>
        <dbReference type="ChEBI" id="CHEBI:29105"/>
        <note>catalytic</note>
    </ligand>
</feature>
<reference evidence="16 17" key="1">
    <citation type="submission" date="2018-08" db="EMBL/GenBank/DDBJ databases">
        <title>Henriciella mobilis sp. nov., isolated from seawater.</title>
        <authorList>
            <person name="Cheng H."/>
            <person name="Wu Y.-H."/>
            <person name="Xu X.-W."/>
            <person name="Guo L.-L."/>
        </authorList>
    </citation>
    <scope>NUCLEOTIDE SEQUENCE [LARGE SCALE GENOMIC DNA]</scope>
    <source>
        <strain evidence="16 17">CCUG66934</strain>
    </source>
</reference>
<dbReference type="NCBIfam" id="TIGR01354">
    <property type="entry name" value="cyt_deam_tetra"/>
    <property type="match status" value="1"/>
</dbReference>
<dbReference type="PANTHER" id="PTHR11644">
    <property type="entry name" value="CYTIDINE DEAMINASE"/>
    <property type="match status" value="1"/>
</dbReference>
<evidence type="ECO:0000256" key="5">
    <source>
        <dbReference type="ARBA" id="ARBA00018266"/>
    </source>
</evidence>
<proteinExistence type="inferred from homology"/>
<dbReference type="PROSITE" id="PS51747">
    <property type="entry name" value="CYT_DCMP_DEAMINASES_2"/>
    <property type="match status" value="1"/>
</dbReference>
<dbReference type="InterPro" id="IPR002125">
    <property type="entry name" value="CMP_dCMP_dom"/>
</dbReference>
<comment type="function">
    <text evidence="2 14">This enzyme scavenges exogenous and endogenous cytidine and 2'-deoxycytidine for UMP synthesis.</text>
</comment>
<evidence type="ECO:0000256" key="11">
    <source>
        <dbReference type="ARBA" id="ARBA00049558"/>
    </source>
</evidence>
<dbReference type="InterPro" id="IPR050202">
    <property type="entry name" value="Cyt/Deoxycyt_deaminase"/>
</dbReference>
<dbReference type="OrthoDB" id="9795347at2"/>
<evidence type="ECO:0000256" key="14">
    <source>
        <dbReference type="RuleBase" id="RU364006"/>
    </source>
</evidence>
<dbReference type="SUPFAM" id="SSF53927">
    <property type="entry name" value="Cytidine deaminase-like"/>
    <property type="match status" value="1"/>
</dbReference>
<dbReference type="PROSITE" id="PS00903">
    <property type="entry name" value="CYT_DCMP_DEAMINASES_1"/>
    <property type="match status" value="1"/>
</dbReference>
<dbReference type="EMBL" id="QWGB01000002">
    <property type="protein sequence ID" value="RIJ26375.1"/>
    <property type="molecule type" value="Genomic_DNA"/>
</dbReference>
<evidence type="ECO:0000259" key="15">
    <source>
        <dbReference type="PROSITE" id="PS51747"/>
    </source>
</evidence>
<evidence type="ECO:0000256" key="6">
    <source>
        <dbReference type="ARBA" id="ARBA00022723"/>
    </source>
</evidence>
<comment type="cofactor">
    <cofactor evidence="1 13 14">
        <name>Zn(2+)</name>
        <dbReference type="ChEBI" id="CHEBI:29105"/>
    </cofactor>
</comment>
<accession>A0A399R8L5</accession>
<dbReference type="Proteomes" id="UP000265431">
    <property type="component" value="Unassembled WGS sequence"/>
</dbReference>
<keyword evidence="6 13" id="KW-0479">Metal-binding</keyword>
<name>A0A399R8L5_9PROT</name>
<dbReference type="PANTHER" id="PTHR11644:SF2">
    <property type="entry name" value="CYTIDINE DEAMINASE"/>
    <property type="match status" value="1"/>
</dbReference>
<evidence type="ECO:0000256" key="13">
    <source>
        <dbReference type="PIRSR" id="PIRSR606262-3"/>
    </source>
</evidence>
<dbReference type="EC" id="3.5.4.5" evidence="4 14"/>
<organism evidence="16 17">
    <name type="scientific">Henriciella barbarensis</name>
    <dbReference type="NCBI Taxonomy" id="86342"/>
    <lineage>
        <taxon>Bacteria</taxon>
        <taxon>Pseudomonadati</taxon>
        <taxon>Pseudomonadota</taxon>
        <taxon>Alphaproteobacteria</taxon>
        <taxon>Hyphomonadales</taxon>
        <taxon>Hyphomonadaceae</taxon>
        <taxon>Henriciella</taxon>
    </lineage>
</organism>
<dbReference type="GO" id="GO:0042802">
    <property type="term" value="F:identical protein binding"/>
    <property type="evidence" value="ECO:0007669"/>
    <property type="project" value="UniProtKB-ARBA"/>
</dbReference>
<comment type="caution">
    <text evidence="16">The sequence shown here is derived from an EMBL/GenBank/DDBJ whole genome shotgun (WGS) entry which is preliminary data.</text>
</comment>
<dbReference type="InterPro" id="IPR006262">
    <property type="entry name" value="Cyt_deam_tetra"/>
</dbReference>
<gene>
    <name evidence="16" type="ORF">D1224_00385</name>
</gene>